<dbReference type="OrthoDB" id="4149364at2759"/>
<dbReference type="Proteomes" id="UP000027920">
    <property type="component" value="Unassembled WGS sequence"/>
</dbReference>
<gene>
    <name evidence="1" type="ORF">A1O9_02714</name>
</gene>
<dbReference type="HOGENOM" id="CLU_2359524_0_0_1"/>
<reference evidence="1 2" key="1">
    <citation type="submission" date="2013-03" db="EMBL/GenBank/DDBJ databases">
        <title>The Genome Sequence of Exophiala aquamarina CBS 119918.</title>
        <authorList>
            <consortium name="The Broad Institute Genomics Platform"/>
            <person name="Cuomo C."/>
            <person name="de Hoog S."/>
            <person name="Gorbushina A."/>
            <person name="Walker B."/>
            <person name="Young S.K."/>
            <person name="Zeng Q."/>
            <person name="Gargeya S."/>
            <person name="Fitzgerald M."/>
            <person name="Haas B."/>
            <person name="Abouelleil A."/>
            <person name="Allen A.W."/>
            <person name="Alvarado L."/>
            <person name="Arachchi H.M."/>
            <person name="Berlin A.M."/>
            <person name="Chapman S.B."/>
            <person name="Gainer-Dewar J."/>
            <person name="Goldberg J."/>
            <person name="Griggs A."/>
            <person name="Gujja S."/>
            <person name="Hansen M."/>
            <person name="Howarth C."/>
            <person name="Imamovic A."/>
            <person name="Ireland A."/>
            <person name="Larimer J."/>
            <person name="McCowan C."/>
            <person name="Murphy C."/>
            <person name="Pearson M."/>
            <person name="Poon T.W."/>
            <person name="Priest M."/>
            <person name="Roberts A."/>
            <person name="Saif S."/>
            <person name="Shea T."/>
            <person name="Sisk P."/>
            <person name="Sykes S."/>
            <person name="Wortman J."/>
            <person name="Nusbaum C."/>
            <person name="Birren B."/>
        </authorList>
    </citation>
    <scope>NUCLEOTIDE SEQUENCE [LARGE SCALE GENOMIC DNA]</scope>
    <source>
        <strain evidence="1 2">CBS 119918</strain>
    </source>
</reference>
<dbReference type="RefSeq" id="XP_013263739.1">
    <property type="nucleotide sequence ID" value="XM_013408285.1"/>
</dbReference>
<sequence length="98" mass="11653">MAPSDTSCIFCKKVDWNEKDTEQLNWVIQNLNGRVDSRVCFYHNQKQIERLSEARNKIQQELRRRTTPVEEVKQRIYWDHFNAMRSDQKSSGGCCVVM</sequence>
<evidence type="ECO:0000313" key="2">
    <source>
        <dbReference type="Proteomes" id="UP000027920"/>
    </source>
</evidence>
<organism evidence="1 2">
    <name type="scientific">Exophiala aquamarina CBS 119918</name>
    <dbReference type="NCBI Taxonomy" id="1182545"/>
    <lineage>
        <taxon>Eukaryota</taxon>
        <taxon>Fungi</taxon>
        <taxon>Dikarya</taxon>
        <taxon>Ascomycota</taxon>
        <taxon>Pezizomycotina</taxon>
        <taxon>Eurotiomycetes</taxon>
        <taxon>Chaetothyriomycetidae</taxon>
        <taxon>Chaetothyriales</taxon>
        <taxon>Herpotrichiellaceae</taxon>
        <taxon>Exophiala</taxon>
    </lineage>
</organism>
<comment type="caution">
    <text evidence="1">The sequence shown here is derived from an EMBL/GenBank/DDBJ whole genome shotgun (WGS) entry which is preliminary data.</text>
</comment>
<name>A0A072PM25_9EURO</name>
<protein>
    <submittedName>
        <fullName evidence="1">Uncharacterized protein</fullName>
    </submittedName>
</protein>
<accession>A0A072PM25</accession>
<proteinExistence type="predicted"/>
<dbReference type="VEuPathDB" id="FungiDB:A1O9_02714"/>
<dbReference type="AlphaFoldDB" id="A0A072PM25"/>
<dbReference type="EMBL" id="AMGV01000002">
    <property type="protein sequence ID" value="KEF61149.1"/>
    <property type="molecule type" value="Genomic_DNA"/>
</dbReference>
<evidence type="ECO:0000313" key="1">
    <source>
        <dbReference type="EMBL" id="KEF61149.1"/>
    </source>
</evidence>
<keyword evidence="2" id="KW-1185">Reference proteome</keyword>
<dbReference type="GeneID" id="25277655"/>